<dbReference type="RefSeq" id="YP_010097170.1">
    <property type="nucleotide sequence ID" value="NC_055757.1"/>
</dbReference>
<proteinExistence type="predicted"/>
<keyword evidence="3" id="KW-1185">Reference proteome</keyword>
<dbReference type="InterPro" id="IPR011083">
    <property type="entry name" value="Phage_tail_collar_dom"/>
</dbReference>
<dbReference type="Pfam" id="PF07484">
    <property type="entry name" value="Collar"/>
    <property type="match status" value="1"/>
</dbReference>
<dbReference type="SUPFAM" id="SSF88874">
    <property type="entry name" value="Receptor-binding domain of short tail fibre protein gp12"/>
    <property type="match status" value="1"/>
</dbReference>
<feature type="domain" description="Phage tail collar" evidence="1">
    <location>
        <begin position="315"/>
        <end position="371"/>
    </location>
</feature>
<name>A0A345BRW3_9CAUD</name>
<dbReference type="SUPFAM" id="SSF69349">
    <property type="entry name" value="Phage fibre proteins"/>
    <property type="match status" value="1"/>
</dbReference>
<sequence length="467" mass="49767">MNNTINHIKDDAQYVKFDPTGNWPSNIKNVQAALAAIQGFAIAGLPTATEETAGIAEIATQKEVDDGLDGTKIVTPKTLAVKLSRPDATKFVKGITRYANNDEAMGDTPNIAIGPDTLTHVFEKKKATETVQGTIKICSMDAAKIGSDDTMAVTPKKMHAAIAQIVPGLIPEQNTATESREGLVRLATSQQTLAGTIREGFAVSPYAFSNARANENQAGTVKIASSQQMIDGNDNTVVVSAQKFANTKATTGQFGVVKLTDNPGSGEANAALSANARVLPLSGGVVTGDVYRHSGGDGNQFTTKNEMDAWCMPIGAIILTAFNSNDHGAFKICNGQWLNKHQYPTLFARIGFTYGGDGGDHFAVPDMRGLVARGCDWGRGLDPGRGFGTYQDDTMQHMTGNFPVANRYRGWTGGAFTITGGQWSTNYKNGGGDDWGSIVNFDSARQVRTSGETRVKSLALNYVIRVQ</sequence>
<evidence type="ECO:0000313" key="2">
    <source>
        <dbReference type="EMBL" id="AXF53184.1"/>
    </source>
</evidence>
<dbReference type="InterPro" id="IPR037053">
    <property type="entry name" value="Phage_tail_collar_dom_sf"/>
</dbReference>
<organism evidence="2 3">
    <name type="scientific">Escherichia virus KFS-EC</name>
    <dbReference type="NCBI Taxonomy" id="2250214"/>
    <lineage>
        <taxon>Viruses</taxon>
        <taxon>Duplodnaviria</taxon>
        <taxon>Heunggongvirae</taxon>
        <taxon>Uroviricota</taxon>
        <taxon>Caudoviricetes</taxon>
        <taxon>Pantevenvirales</taxon>
        <taxon>Straboviridae</taxon>
        <taxon>Krischvirus</taxon>
        <taxon>Krischvirus kfsec</taxon>
    </lineage>
</organism>
<dbReference type="EMBL" id="MH560358">
    <property type="protein sequence ID" value="AXF53184.1"/>
    <property type="molecule type" value="Genomic_DNA"/>
</dbReference>
<accession>A0A345BRW3</accession>
<dbReference type="GeneID" id="65114833"/>
<evidence type="ECO:0000259" key="1">
    <source>
        <dbReference type="Pfam" id="PF07484"/>
    </source>
</evidence>
<evidence type="ECO:0000313" key="3">
    <source>
        <dbReference type="Proteomes" id="UP000259557"/>
    </source>
</evidence>
<protein>
    <submittedName>
        <fullName evidence="2">Short tail fiber protein</fullName>
    </submittedName>
</protein>
<dbReference type="Proteomes" id="UP000259557">
    <property type="component" value="Segment"/>
</dbReference>
<dbReference type="KEGG" id="vg:65114833"/>
<reference evidence="2 3" key="1">
    <citation type="submission" date="2018-07" db="EMBL/GenBank/DDBJ databases">
        <title>Characterization of a Novel Bacteriophage Infecting Escherichia coli O157:H7 for a Biocontrol Agent.</title>
        <authorList>
            <person name="Lee C."/>
            <person name="Choi I.Y."/>
            <person name="Park D.H."/>
            <person name="Park M.-K."/>
        </authorList>
    </citation>
    <scope>NUCLEOTIDE SEQUENCE [LARGE SCALE GENOMIC DNA]</scope>
</reference>
<dbReference type="Gene3D" id="3.90.1340.10">
    <property type="entry name" value="Phage tail collar domain"/>
    <property type="match status" value="1"/>
</dbReference>